<dbReference type="PANTHER" id="PTHR35010">
    <property type="entry name" value="BLL4672 PROTEIN-RELATED"/>
    <property type="match status" value="1"/>
</dbReference>
<protein>
    <submittedName>
        <fullName evidence="2">Transcriptional regulator</fullName>
    </submittedName>
</protein>
<dbReference type="Pfam" id="PF17765">
    <property type="entry name" value="MLTR_LBD"/>
    <property type="match status" value="1"/>
</dbReference>
<comment type="caution">
    <text evidence="2">The sequence shown here is derived from an EMBL/GenBank/DDBJ whole genome shotgun (WGS) entry which is preliminary data.</text>
</comment>
<dbReference type="Gene3D" id="3.30.450.180">
    <property type="match status" value="1"/>
</dbReference>
<dbReference type="Gene3D" id="1.10.260.40">
    <property type="entry name" value="lambda repressor-like DNA-binding domains"/>
    <property type="match status" value="1"/>
</dbReference>
<keyword evidence="3" id="KW-1185">Reference proteome</keyword>
<accession>A0A8J3INP7</accession>
<dbReference type="Pfam" id="PF13560">
    <property type="entry name" value="HTH_31"/>
    <property type="match status" value="1"/>
</dbReference>
<dbReference type="EMBL" id="BNJK01000001">
    <property type="protein sequence ID" value="GHO95758.1"/>
    <property type="molecule type" value="Genomic_DNA"/>
</dbReference>
<evidence type="ECO:0000313" key="3">
    <source>
        <dbReference type="Proteomes" id="UP000597444"/>
    </source>
</evidence>
<evidence type="ECO:0000259" key="1">
    <source>
        <dbReference type="SMART" id="SM00530"/>
    </source>
</evidence>
<dbReference type="InterPro" id="IPR010982">
    <property type="entry name" value="Lambda_DNA-bd_dom_sf"/>
</dbReference>
<dbReference type="CDD" id="cd00093">
    <property type="entry name" value="HTH_XRE"/>
    <property type="match status" value="1"/>
</dbReference>
<gene>
    <name evidence="2" type="ORF">KSF_058060</name>
</gene>
<dbReference type="InterPro" id="IPR041413">
    <property type="entry name" value="MLTR_LBD"/>
</dbReference>
<dbReference type="RefSeq" id="WP_236065014.1">
    <property type="nucleotide sequence ID" value="NZ_BNJK01000001.1"/>
</dbReference>
<dbReference type="InterPro" id="IPR001387">
    <property type="entry name" value="Cro/C1-type_HTH"/>
</dbReference>
<dbReference type="Proteomes" id="UP000597444">
    <property type="component" value="Unassembled WGS sequence"/>
</dbReference>
<reference evidence="2" key="1">
    <citation type="submission" date="2020-10" db="EMBL/GenBank/DDBJ databases">
        <title>Taxonomic study of unclassified bacteria belonging to the class Ktedonobacteria.</title>
        <authorList>
            <person name="Yabe S."/>
            <person name="Wang C.M."/>
            <person name="Zheng Y."/>
            <person name="Sakai Y."/>
            <person name="Cavaletti L."/>
            <person name="Monciardini P."/>
            <person name="Donadio S."/>
        </authorList>
    </citation>
    <scope>NUCLEOTIDE SEQUENCE</scope>
    <source>
        <strain evidence="2">ID150040</strain>
    </source>
</reference>
<dbReference type="SMART" id="SM00530">
    <property type="entry name" value="HTH_XRE"/>
    <property type="match status" value="1"/>
</dbReference>
<dbReference type="PROSITE" id="PS50096">
    <property type="entry name" value="IQ"/>
    <property type="match status" value="1"/>
</dbReference>
<organism evidence="2 3">
    <name type="scientific">Reticulibacter mediterranei</name>
    <dbReference type="NCBI Taxonomy" id="2778369"/>
    <lineage>
        <taxon>Bacteria</taxon>
        <taxon>Bacillati</taxon>
        <taxon>Chloroflexota</taxon>
        <taxon>Ktedonobacteria</taxon>
        <taxon>Ktedonobacterales</taxon>
        <taxon>Reticulibacteraceae</taxon>
        <taxon>Reticulibacter</taxon>
    </lineage>
</organism>
<feature type="domain" description="HTH cro/C1-type" evidence="1">
    <location>
        <begin position="13"/>
        <end position="85"/>
    </location>
</feature>
<dbReference type="GO" id="GO:0003677">
    <property type="term" value="F:DNA binding"/>
    <property type="evidence" value="ECO:0007669"/>
    <property type="project" value="InterPro"/>
</dbReference>
<evidence type="ECO:0000313" key="2">
    <source>
        <dbReference type="EMBL" id="GHO95758.1"/>
    </source>
</evidence>
<proteinExistence type="predicted"/>
<sequence length="281" mass="32832">MDDVERRKELADFLKTRRRRLSPMDVGLPPGVRRKTPGLRREEVAQLASVGVTWYTWLEQGRDIHVSQQILESLALALQLSQVERAHLFSLAQHPIVPALLMPREVVSPFLQRFLDQLEPGPAYITGRRWDLLAWNRAAREVLGDFRALNEEKRNIVWFIFTDQEFRRRVVDWEGVAQRVLAQFRVSCGQWPGDPRFADLIEQLKQSSPEFRLWWPRHEIRGRQDGCKELIHPRVGRLLLEHTTFQVNEAPDLKVVVYLAAPQTDTAVKIQRLLRGELLRM</sequence>
<name>A0A8J3INP7_9CHLR</name>
<dbReference type="AlphaFoldDB" id="A0A8J3INP7"/>
<dbReference type="PANTHER" id="PTHR35010:SF3">
    <property type="entry name" value="BLL4873 PROTEIN"/>
    <property type="match status" value="1"/>
</dbReference>